<accession>A0ABZ2XTY4</accession>
<evidence type="ECO:0000256" key="2">
    <source>
        <dbReference type="ARBA" id="ARBA00023002"/>
    </source>
</evidence>
<gene>
    <name evidence="4" type="ORF">QEZ52_03120</name>
</gene>
<dbReference type="InterPro" id="IPR029039">
    <property type="entry name" value="Flavoprotein-like_sf"/>
</dbReference>
<evidence type="ECO:0000313" key="5">
    <source>
        <dbReference type="Proteomes" id="UP001623232"/>
    </source>
</evidence>
<dbReference type="RefSeq" id="WP_406647895.1">
    <property type="nucleotide sequence ID" value="NZ_CP123584.1"/>
</dbReference>
<organism evidence="4 5">
    <name type="scientific">Aliisedimentitalea scapharcae</name>
    <dbReference type="NCBI Taxonomy" id="1524259"/>
    <lineage>
        <taxon>Bacteria</taxon>
        <taxon>Pseudomonadati</taxon>
        <taxon>Pseudomonadota</taxon>
        <taxon>Alphaproteobacteria</taxon>
        <taxon>Rhodobacterales</taxon>
        <taxon>Roseobacteraceae</taxon>
        <taxon>Aliisedimentitalea</taxon>
    </lineage>
</organism>
<dbReference type="SUPFAM" id="SSF52218">
    <property type="entry name" value="Flavoproteins"/>
    <property type="match status" value="1"/>
</dbReference>
<dbReference type="EMBL" id="CP123584">
    <property type="protein sequence ID" value="WZK89554.1"/>
    <property type="molecule type" value="Genomic_DNA"/>
</dbReference>
<keyword evidence="2 4" id="KW-0560">Oxidoreductase</keyword>
<name>A0ABZ2XTY4_9RHOB</name>
<dbReference type="PANTHER" id="PTHR10204:SF34">
    <property type="entry name" value="NAD(P)H DEHYDROGENASE [QUINONE] 1 ISOFORM 1"/>
    <property type="match status" value="1"/>
</dbReference>
<dbReference type="Gene3D" id="3.40.50.360">
    <property type="match status" value="1"/>
</dbReference>
<dbReference type="Pfam" id="PF02525">
    <property type="entry name" value="Flavodoxin_2"/>
    <property type="match status" value="1"/>
</dbReference>
<protein>
    <submittedName>
        <fullName evidence="4">NAD(P)H-dependent oxidoreductase</fullName>
        <ecNumber evidence="4">1.-.-.-</ecNumber>
    </submittedName>
</protein>
<evidence type="ECO:0000313" key="4">
    <source>
        <dbReference type="EMBL" id="WZK89554.1"/>
    </source>
</evidence>
<evidence type="ECO:0000259" key="3">
    <source>
        <dbReference type="Pfam" id="PF02525"/>
    </source>
</evidence>
<dbReference type="EC" id="1.-.-.-" evidence="4"/>
<reference evidence="4 5" key="1">
    <citation type="submission" date="2023-04" db="EMBL/GenBank/DDBJ databases">
        <title>Complete genome sequence of Alisedimentitalea scapharcae.</title>
        <authorList>
            <person name="Rong J.-C."/>
            <person name="Yi M.-L."/>
            <person name="Zhao Q."/>
        </authorList>
    </citation>
    <scope>NUCLEOTIDE SEQUENCE [LARGE SCALE GENOMIC DNA]</scope>
    <source>
        <strain evidence="4 5">KCTC 42119</strain>
    </source>
</reference>
<dbReference type="InterPro" id="IPR003680">
    <property type="entry name" value="Flavodoxin_fold"/>
</dbReference>
<keyword evidence="5" id="KW-1185">Reference proteome</keyword>
<proteinExistence type="inferred from homology"/>
<dbReference type="PANTHER" id="PTHR10204">
    <property type="entry name" value="NAD P H OXIDOREDUCTASE-RELATED"/>
    <property type="match status" value="1"/>
</dbReference>
<comment type="similarity">
    <text evidence="1">Belongs to the NAD(P)H dehydrogenase (quinone) family.</text>
</comment>
<dbReference type="InterPro" id="IPR051545">
    <property type="entry name" value="NAD(P)H_dehydrogenase_qn"/>
</dbReference>
<evidence type="ECO:0000256" key="1">
    <source>
        <dbReference type="ARBA" id="ARBA00006252"/>
    </source>
</evidence>
<dbReference type="Proteomes" id="UP001623232">
    <property type="component" value="Chromosome"/>
</dbReference>
<sequence length="194" mass="22237">MTRKRILILDGHPARSSISHQLARTYFDAAKQNGHDARIVALHDLDFDPDYGFGGYKNQKPLEPDLESFLDSLEWCEHFVMTSPMWWGGLPAKLKGLIDRTFLPGRTFDPRGTGLPKPLLSGRSAHVILTSDSPWWYFRFLLNRPLYWQLKRQILGFVGFKPVKVMHFAQASHPKDKDVDAWMQKVSVMGTRAA</sequence>
<dbReference type="GO" id="GO:0016491">
    <property type="term" value="F:oxidoreductase activity"/>
    <property type="evidence" value="ECO:0007669"/>
    <property type="project" value="UniProtKB-KW"/>
</dbReference>
<feature type="domain" description="Flavodoxin-like fold" evidence="3">
    <location>
        <begin position="4"/>
        <end position="181"/>
    </location>
</feature>